<evidence type="ECO:0000313" key="2">
    <source>
        <dbReference type="EMBL" id="KAJ7392268.1"/>
    </source>
</evidence>
<dbReference type="InterPro" id="IPR058913">
    <property type="entry name" value="Integrase_dom_put"/>
</dbReference>
<dbReference type="InterPro" id="IPR012337">
    <property type="entry name" value="RNaseH-like_sf"/>
</dbReference>
<dbReference type="Proteomes" id="UP001163046">
    <property type="component" value="Unassembled WGS sequence"/>
</dbReference>
<dbReference type="PANTHER" id="PTHR46791:SF5">
    <property type="entry name" value="CLR5 DOMAIN-CONTAINING PROTEIN-RELATED"/>
    <property type="match status" value="1"/>
</dbReference>
<dbReference type="PANTHER" id="PTHR46791">
    <property type="entry name" value="EXPRESSED PROTEIN"/>
    <property type="match status" value="1"/>
</dbReference>
<evidence type="ECO:0000313" key="3">
    <source>
        <dbReference type="Proteomes" id="UP001163046"/>
    </source>
</evidence>
<feature type="domain" description="Integrase core" evidence="1">
    <location>
        <begin position="197"/>
        <end position="386"/>
    </location>
</feature>
<name>A0A9X0A2I2_9CNID</name>
<reference evidence="2" key="1">
    <citation type="submission" date="2023-01" db="EMBL/GenBank/DDBJ databases">
        <title>Genome assembly of the deep-sea coral Lophelia pertusa.</title>
        <authorList>
            <person name="Herrera S."/>
            <person name="Cordes E."/>
        </authorList>
    </citation>
    <scope>NUCLEOTIDE SEQUENCE</scope>
    <source>
        <strain evidence="2">USNM1676648</strain>
        <tissue evidence="2">Polyp</tissue>
    </source>
</reference>
<gene>
    <name evidence="2" type="ORF">OS493_013647</name>
</gene>
<accession>A0A9X0A2I2</accession>
<protein>
    <recommendedName>
        <fullName evidence="1">Integrase core domain-containing protein</fullName>
    </recommendedName>
</protein>
<organism evidence="2 3">
    <name type="scientific">Desmophyllum pertusum</name>
    <dbReference type="NCBI Taxonomy" id="174260"/>
    <lineage>
        <taxon>Eukaryota</taxon>
        <taxon>Metazoa</taxon>
        <taxon>Cnidaria</taxon>
        <taxon>Anthozoa</taxon>
        <taxon>Hexacorallia</taxon>
        <taxon>Scleractinia</taxon>
        <taxon>Caryophylliina</taxon>
        <taxon>Caryophylliidae</taxon>
        <taxon>Desmophyllum</taxon>
    </lineage>
</organism>
<proteinExistence type="predicted"/>
<dbReference type="EMBL" id="MU825402">
    <property type="protein sequence ID" value="KAJ7392268.1"/>
    <property type="molecule type" value="Genomic_DNA"/>
</dbReference>
<dbReference type="Pfam" id="PF24764">
    <property type="entry name" value="rva_4"/>
    <property type="match status" value="1"/>
</dbReference>
<dbReference type="OrthoDB" id="5956617at2759"/>
<dbReference type="AlphaFoldDB" id="A0A9X0A2I2"/>
<sequence>MGQSSAMDCDMRDSVIFRLNSLRHLVVRCGDIANVPREMSICLQGVVPILSNDSQDNQLFSGQDRYQAGRIFTQDKGRPSYSIPKEQLELFIEFGFNISDIALMLGVSVRTIQRRLSEYNISITDRYADITEEVLDNHVIEVFQMFPNCGYRRMLGFLETRGLRVQEKRVRESMHRVDPEGVLLRTLELQTTHRRGYNVYSPRALYHIDGNHKLIRWRFVIHGMIDGYSRMIIFLRCSIDNKASTVLSYFVDGVERFGLPSRVRGDCGGENADVAWFMLTNPDRGPDRGSFIGGRSVHNQRIERLWRDVFTGCAYLYYNLFYYMETVGLLEPHNDTHLWCLHFVYQPRINCHLQLFSEGWSRKRIRTAGYKTPAQLWFQGLYAVAQSDHLIAQEMNQDELQVYGVDWDGPLSSEENLVQVPDTRFPISHSDFLLLNEEINPLDDTTIHGIGLYERTLEFVTSRITS</sequence>
<comment type="caution">
    <text evidence="2">The sequence shown here is derived from an EMBL/GenBank/DDBJ whole genome shotgun (WGS) entry which is preliminary data.</text>
</comment>
<dbReference type="SUPFAM" id="SSF53098">
    <property type="entry name" value="Ribonuclease H-like"/>
    <property type="match status" value="1"/>
</dbReference>
<keyword evidence="3" id="KW-1185">Reference proteome</keyword>
<evidence type="ECO:0000259" key="1">
    <source>
        <dbReference type="Pfam" id="PF24764"/>
    </source>
</evidence>